<dbReference type="OrthoDB" id="666014at2759"/>
<dbReference type="Proteomes" id="UP000247498">
    <property type="component" value="Unassembled WGS sequence"/>
</dbReference>
<feature type="region of interest" description="Disordered" evidence="1">
    <location>
        <begin position="166"/>
        <end position="185"/>
    </location>
</feature>
<name>A0A2V0PCZ2_9CHLO</name>
<dbReference type="InParanoid" id="A0A2V0PCZ2"/>
<keyword evidence="2" id="KW-0732">Signal</keyword>
<comment type="caution">
    <text evidence="3">The sequence shown here is derived from an EMBL/GenBank/DDBJ whole genome shotgun (WGS) entry which is preliminary data.</text>
</comment>
<keyword evidence="4" id="KW-1185">Reference proteome</keyword>
<sequence>MARAIYVAALLVVATALCGAAEAAKEPFMSVYDPETKLYTFKKKGKYNCFRMKLQAIPVSVNYNFDSNGTLLSSIQYGNVIDDATGQKVGVFEAVGAATTPVLPNGNQASQVETVLSLGPNNTDAFMAQGAIMASATTGSFVNFVYSVIGGTGAFKGATGYVQLGSNIQPSPENPYPGQASGERG</sequence>
<dbReference type="Gene3D" id="2.40.480.10">
    <property type="entry name" value="Allene oxide cyclase-like"/>
    <property type="match status" value="1"/>
</dbReference>
<dbReference type="InterPro" id="IPR044859">
    <property type="entry name" value="Allene_oxi_cyc_Dirigent"/>
</dbReference>
<evidence type="ECO:0000256" key="2">
    <source>
        <dbReference type="SAM" id="SignalP"/>
    </source>
</evidence>
<evidence type="ECO:0000256" key="1">
    <source>
        <dbReference type="SAM" id="MobiDB-lite"/>
    </source>
</evidence>
<dbReference type="EMBL" id="BDRX01000059">
    <property type="protein sequence ID" value="GBF95037.1"/>
    <property type="molecule type" value="Genomic_DNA"/>
</dbReference>
<accession>A0A2V0PCZ2</accession>
<protein>
    <submittedName>
        <fullName evidence="3">Uncharacterized protein</fullName>
    </submittedName>
</protein>
<reference evidence="3 4" key="1">
    <citation type="journal article" date="2018" name="Sci. Rep.">
        <title>Raphidocelis subcapitata (=Pseudokirchneriella subcapitata) provides an insight into genome evolution and environmental adaptations in the Sphaeropleales.</title>
        <authorList>
            <person name="Suzuki S."/>
            <person name="Yamaguchi H."/>
            <person name="Nakajima N."/>
            <person name="Kawachi M."/>
        </authorList>
    </citation>
    <scope>NUCLEOTIDE SEQUENCE [LARGE SCALE GENOMIC DNA]</scope>
    <source>
        <strain evidence="3 4">NIES-35</strain>
    </source>
</reference>
<evidence type="ECO:0000313" key="3">
    <source>
        <dbReference type="EMBL" id="GBF95037.1"/>
    </source>
</evidence>
<proteinExistence type="predicted"/>
<feature type="signal peptide" evidence="2">
    <location>
        <begin position="1"/>
        <end position="23"/>
    </location>
</feature>
<evidence type="ECO:0000313" key="4">
    <source>
        <dbReference type="Proteomes" id="UP000247498"/>
    </source>
</evidence>
<feature type="chain" id="PRO_5016155455" evidence="2">
    <location>
        <begin position="24"/>
        <end position="185"/>
    </location>
</feature>
<organism evidence="3 4">
    <name type="scientific">Raphidocelis subcapitata</name>
    <dbReference type="NCBI Taxonomy" id="307507"/>
    <lineage>
        <taxon>Eukaryota</taxon>
        <taxon>Viridiplantae</taxon>
        <taxon>Chlorophyta</taxon>
        <taxon>core chlorophytes</taxon>
        <taxon>Chlorophyceae</taxon>
        <taxon>CS clade</taxon>
        <taxon>Sphaeropleales</taxon>
        <taxon>Selenastraceae</taxon>
        <taxon>Raphidocelis</taxon>
    </lineage>
</organism>
<dbReference type="AlphaFoldDB" id="A0A2V0PCZ2"/>
<gene>
    <name evidence="3" type="ORF">Rsub_07538</name>
</gene>